<evidence type="ECO:0000313" key="9">
    <source>
        <dbReference type="Proteomes" id="UP000673691"/>
    </source>
</evidence>
<feature type="region of interest" description="Disordered" evidence="6">
    <location>
        <begin position="411"/>
        <end position="430"/>
    </location>
</feature>
<feature type="region of interest" description="Disordered" evidence="6">
    <location>
        <begin position="289"/>
        <end position="333"/>
    </location>
</feature>
<dbReference type="InterPro" id="IPR016314">
    <property type="entry name" value="Cdc6/18"/>
</dbReference>
<dbReference type="Proteomes" id="UP000673691">
    <property type="component" value="Unassembled WGS sequence"/>
</dbReference>
<keyword evidence="9" id="KW-1185">Reference proteome</keyword>
<dbReference type="InterPro" id="IPR050311">
    <property type="entry name" value="ORC1/CDC6"/>
</dbReference>
<keyword evidence="4" id="KW-0131">Cell cycle</keyword>
<evidence type="ECO:0000259" key="7">
    <source>
        <dbReference type="SMART" id="SM00382"/>
    </source>
</evidence>
<evidence type="ECO:0000256" key="2">
    <source>
        <dbReference type="ARBA" id="ARBA00022618"/>
    </source>
</evidence>
<dbReference type="EMBL" id="JAEFCI010012524">
    <property type="protein sequence ID" value="KAG5455944.1"/>
    <property type="molecule type" value="Genomic_DNA"/>
</dbReference>
<name>A0A8H7ZMQ4_9FUNG</name>
<evidence type="ECO:0000256" key="3">
    <source>
        <dbReference type="ARBA" id="ARBA00022705"/>
    </source>
</evidence>
<dbReference type="InterPro" id="IPR041083">
    <property type="entry name" value="AAA_lid_10"/>
</dbReference>
<dbReference type="GO" id="GO:0051301">
    <property type="term" value="P:cell division"/>
    <property type="evidence" value="ECO:0007669"/>
    <property type="project" value="UniProtKB-UniRule"/>
</dbReference>
<keyword evidence="3" id="KW-0235">DNA replication</keyword>
<dbReference type="Pfam" id="PF13191">
    <property type="entry name" value="AAA_16"/>
    <property type="match status" value="1"/>
</dbReference>
<dbReference type="Pfam" id="PF17872">
    <property type="entry name" value="AAA_lid_10"/>
    <property type="match status" value="1"/>
</dbReference>
<evidence type="ECO:0000256" key="4">
    <source>
        <dbReference type="ARBA" id="ARBA00023306"/>
    </source>
</evidence>
<dbReference type="GO" id="GO:0003688">
    <property type="term" value="F:DNA replication origin binding"/>
    <property type="evidence" value="ECO:0007669"/>
    <property type="project" value="TreeGrafter"/>
</dbReference>
<dbReference type="GO" id="GO:0005634">
    <property type="term" value="C:nucleus"/>
    <property type="evidence" value="ECO:0007669"/>
    <property type="project" value="TreeGrafter"/>
</dbReference>
<dbReference type="Gene3D" id="1.10.8.60">
    <property type="match status" value="1"/>
</dbReference>
<dbReference type="InterPro" id="IPR041664">
    <property type="entry name" value="AAA_16"/>
</dbReference>
<dbReference type="InterPro" id="IPR003593">
    <property type="entry name" value="AAA+_ATPase"/>
</dbReference>
<keyword evidence="8" id="KW-0378">Hydrolase</keyword>
<evidence type="ECO:0000256" key="1">
    <source>
        <dbReference type="ARBA" id="ARBA00006184"/>
    </source>
</evidence>
<protein>
    <recommendedName>
        <fullName evidence="5">Cell division control protein</fullName>
    </recommendedName>
</protein>
<dbReference type="InterPro" id="IPR027417">
    <property type="entry name" value="P-loop_NTPase"/>
</dbReference>
<dbReference type="GO" id="GO:0006270">
    <property type="term" value="P:DNA replication initiation"/>
    <property type="evidence" value="ECO:0007669"/>
    <property type="project" value="UniProtKB-UniRule"/>
</dbReference>
<feature type="compositionally biased region" description="Polar residues" evidence="6">
    <location>
        <begin position="303"/>
        <end position="314"/>
    </location>
</feature>
<dbReference type="GO" id="GO:0016787">
    <property type="term" value="F:hydrolase activity"/>
    <property type="evidence" value="ECO:0007669"/>
    <property type="project" value="UniProtKB-KW"/>
</dbReference>
<accession>A0A8H7ZMQ4</accession>
<dbReference type="FunFam" id="3.40.50.300:FF:000547">
    <property type="entry name" value="Cell division control protein"/>
    <property type="match status" value="1"/>
</dbReference>
<dbReference type="PIRSF" id="PIRSF001767">
    <property type="entry name" value="Cdc6"/>
    <property type="match status" value="1"/>
</dbReference>
<proteinExistence type="inferred from homology"/>
<reference evidence="8 9" key="1">
    <citation type="journal article" name="Sci. Rep.">
        <title>Genome-scale phylogenetic analyses confirm Olpidium as the closest living zoosporic fungus to the non-flagellated, terrestrial fungi.</title>
        <authorList>
            <person name="Chang Y."/>
            <person name="Rochon D."/>
            <person name="Sekimoto S."/>
            <person name="Wang Y."/>
            <person name="Chovatia M."/>
            <person name="Sandor L."/>
            <person name="Salamov A."/>
            <person name="Grigoriev I.V."/>
            <person name="Stajich J.E."/>
            <person name="Spatafora J.W."/>
        </authorList>
    </citation>
    <scope>NUCLEOTIDE SEQUENCE [LARGE SCALE GENOMIC DNA]</scope>
    <source>
        <strain evidence="8">S191</strain>
    </source>
</reference>
<dbReference type="OrthoDB" id="1926878at2759"/>
<comment type="similarity">
    <text evidence="1 5">Belongs to the CDC6/cdc18 family.</text>
</comment>
<dbReference type="PANTHER" id="PTHR10763">
    <property type="entry name" value="CELL DIVISION CONTROL PROTEIN 6-RELATED"/>
    <property type="match status" value="1"/>
</dbReference>
<dbReference type="GO" id="GO:0033314">
    <property type="term" value="P:mitotic DNA replication checkpoint signaling"/>
    <property type="evidence" value="ECO:0007669"/>
    <property type="project" value="TreeGrafter"/>
</dbReference>
<evidence type="ECO:0000256" key="5">
    <source>
        <dbReference type="PIRNR" id="PIRNR001767"/>
    </source>
</evidence>
<feature type="domain" description="AAA+ ATPase" evidence="7">
    <location>
        <begin position="40"/>
        <end position="200"/>
    </location>
</feature>
<gene>
    <name evidence="8" type="ORF">BJ554DRAFT_4454</name>
</gene>
<organism evidence="8 9">
    <name type="scientific">Olpidium bornovanus</name>
    <dbReference type="NCBI Taxonomy" id="278681"/>
    <lineage>
        <taxon>Eukaryota</taxon>
        <taxon>Fungi</taxon>
        <taxon>Fungi incertae sedis</taxon>
        <taxon>Olpidiomycota</taxon>
        <taxon>Olpidiomycotina</taxon>
        <taxon>Olpidiomycetes</taxon>
        <taxon>Olpidiales</taxon>
        <taxon>Olpidiaceae</taxon>
        <taxon>Olpidium</taxon>
    </lineage>
</organism>
<dbReference type="SUPFAM" id="SSF52540">
    <property type="entry name" value="P-loop containing nucleoside triphosphate hydrolases"/>
    <property type="match status" value="1"/>
</dbReference>
<evidence type="ECO:0000313" key="8">
    <source>
        <dbReference type="EMBL" id="KAG5455944.1"/>
    </source>
</evidence>
<dbReference type="AlphaFoldDB" id="A0A8H7ZMQ4"/>
<keyword evidence="2" id="KW-0132">Cell division</keyword>
<sequence length="495" mass="53726">MFQEAKALFRQTAAPGRLTGRETEQAAIHQFLFRSVIERRPGSLYISGSPGTGKTASLNEVVATIKSSGSLRRKVVLRSINCMTLSGPRAIFPKIVEEIDGSAVDCRTAVGVLTDSGSSTYCEFEIRVLVAVRRWKSETPLLTVLILDEIDCLLSKDQDVLYKLFEWPTLPNSRLVLVGIANALDLTDRFLPRLRAKGIEPQLLHFNPYDVKDIVNIISERLRGLVRGRDAVGGDKEAAEKPGDVPLMQTSAIEMCARKVAAASGDLRRAMDVCRQAIELVEAEYKRKVGAPASETPAERQKTAVNAKSQVSKGQRQRAPSEAATGVSDAPKASVSHQKLRALSFQQKQVLAVFLLVKNRDVPRAAGAPLSGVSKIQSATESPSRQRDAVTVASLYDAYVSYASRRCFLPPGGASRPGTPRSNLATPTGGAGADDVAVTLGVHADDVHKMMTNACDPQPLLLKFYNLSRADDVVRLEMRDLEEKENAVDMMSAVG</sequence>
<dbReference type="Gene3D" id="3.40.50.300">
    <property type="entry name" value="P-loop containing nucleotide triphosphate hydrolases"/>
    <property type="match status" value="1"/>
</dbReference>
<comment type="caution">
    <text evidence="8">The sequence shown here is derived from an EMBL/GenBank/DDBJ whole genome shotgun (WGS) entry which is preliminary data.</text>
</comment>
<dbReference type="PANTHER" id="PTHR10763:SF26">
    <property type="entry name" value="CELL DIVISION CONTROL PROTEIN 6 HOMOLOG"/>
    <property type="match status" value="1"/>
</dbReference>
<dbReference type="SMART" id="SM00382">
    <property type="entry name" value="AAA"/>
    <property type="match status" value="1"/>
</dbReference>
<evidence type="ECO:0000256" key="6">
    <source>
        <dbReference type="SAM" id="MobiDB-lite"/>
    </source>
</evidence>